<dbReference type="Proteomes" id="UP000770661">
    <property type="component" value="Unassembled WGS sequence"/>
</dbReference>
<dbReference type="EMBL" id="JACEEZ010018642">
    <property type="protein sequence ID" value="KAG0716718.1"/>
    <property type="molecule type" value="Genomic_DNA"/>
</dbReference>
<evidence type="ECO:0000313" key="2">
    <source>
        <dbReference type="EMBL" id="KAG0716718.1"/>
    </source>
</evidence>
<evidence type="ECO:0000256" key="1">
    <source>
        <dbReference type="SAM" id="MobiDB-lite"/>
    </source>
</evidence>
<feature type="region of interest" description="Disordered" evidence="1">
    <location>
        <begin position="106"/>
        <end position="142"/>
    </location>
</feature>
<feature type="region of interest" description="Disordered" evidence="1">
    <location>
        <begin position="1"/>
        <end position="32"/>
    </location>
</feature>
<accession>A0A8J5C452</accession>
<dbReference type="AlphaFoldDB" id="A0A8J5C452"/>
<proteinExistence type="predicted"/>
<name>A0A8J5C452_CHIOP</name>
<gene>
    <name evidence="2" type="ORF">GWK47_009036</name>
</gene>
<protein>
    <submittedName>
        <fullName evidence="2">Uncharacterized protein</fullName>
    </submittedName>
</protein>
<comment type="caution">
    <text evidence="2">The sequence shown here is derived from an EMBL/GenBank/DDBJ whole genome shotgun (WGS) entry which is preliminary data.</text>
</comment>
<evidence type="ECO:0000313" key="3">
    <source>
        <dbReference type="Proteomes" id="UP000770661"/>
    </source>
</evidence>
<feature type="compositionally biased region" description="Basic residues" evidence="1">
    <location>
        <begin position="109"/>
        <end position="130"/>
    </location>
</feature>
<organism evidence="2 3">
    <name type="scientific">Chionoecetes opilio</name>
    <name type="common">Atlantic snow crab</name>
    <name type="synonym">Cancer opilio</name>
    <dbReference type="NCBI Taxonomy" id="41210"/>
    <lineage>
        <taxon>Eukaryota</taxon>
        <taxon>Metazoa</taxon>
        <taxon>Ecdysozoa</taxon>
        <taxon>Arthropoda</taxon>
        <taxon>Crustacea</taxon>
        <taxon>Multicrustacea</taxon>
        <taxon>Malacostraca</taxon>
        <taxon>Eumalacostraca</taxon>
        <taxon>Eucarida</taxon>
        <taxon>Decapoda</taxon>
        <taxon>Pleocyemata</taxon>
        <taxon>Brachyura</taxon>
        <taxon>Eubrachyura</taxon>
        <taxon>Majoidea</taxon>
        <taxon>Majidae</taxon>
        <taxon>Chionoecetes</taxon>
    </lineage>
</organism>
<keyword evidence="3" id="KW-1185">Reference proteome</keyword>
<sequence>MASRVPLPLPTPPSSRESRSRRAGPRARQECGDLRHRPRELDVPVSWKACRARVAALASGVKGLVGGLRGVKGLRGRKGLAGGLTPRRMRVKSPLWKGEKPAHFASAWNHRKKRRRRRSERGRPHSKRGRPPSARMTKWTHPYPPLPRFRGVDEQLSYSCSVWPPPKLVQVAVTACYDGGGKQRARYQAEPATACCC</sequence>
<reference evidence="2" key="1">
    <citation type="submission" date="2020-07" db="EMBL/GenBank/DDBJ databases">
        <title>The High-quality genome of the commercially important snow crab, Chionoecetes opilio.</title>
        <authorList>
            <person name="Jeong J.-H."/>
            <person name="Ryu S."/>
        </authorList>
    </citation>
    <scope>NUCLEOTIDE SEQUENCE</scope>
    <source>
        <strain evidence="2">MADBK_172401_WGS</strain>
        <tissue evidence="2">Digestive gland</tissue>
    </source>
</reference>